<accession>A0A2P9AS58</accession>
<evidence type="ECO:0000256" key="1">
    <source>
        <dbReference type="SAM" id="MobiDB-lite"/>
    </source>
</evidence>
<proteinExistence type="predicted"/>
<dbReference type="AlphaFoldDB" id="A0A2P9AS58"/>
<sequence>MSSDRFDAADILAMGIHPAVYRAKFRIAPFALQAGVAVLAGQRGEVVALWIGERVRHAAPVSPDIRERYCPPCVRNSWTSWNPTDAGRRPILPSSASNGPSSRLHARKK</sequence>
<keyword evidence="3" id="KW-1185">Reference proteome</keyword>
<organism evidence="2 3">
    <name type="scientific">Mesorhizobium delmotii</name>
    <dbReference type="NCBI Taxonomy" id="1631247"/>
    <lineage>
        <taxon>Bacteria</taxon>
        <taxon>Pseudomonadati</taxon>
        <taxon>Pseudomonadota</taxon>
        <taxon>Alphaproteobacteria</taxon>
        <taxon>Hyphomicrobiales</taxon>
        <taxon>Phyllobacteriaceae</taxon>
        <taxon>Mesorhizobium</taxon>
    </lineage>
</organism>
<name>A0A2P9AS58_9HYPH</name>
<evidence type="ECO:0000313" key="3">
    <source>
        <dbReference type="Proteomes" id="UP000245698"/>
    </source>
</evidence>
<dbReference type="Proteomes" id="UP000245698">
    <property type="component" value="Unassembled WGS sequence"/>
</dbReference>
<feature type="region of interest" description="Disordered" evidence="1">
    <location>
        <begin position="77"/>
        <end position="109"/>
    </location>
</feature>
<evidence type="ECO:0000313" key="2">
    <source>
        <dbReference type="EMBL" id="SJM34001.1"/>
    </source>
</evidence>
<reference evidence="3" key="1">
    <citation type="submission" date="2016-12" db="EMBL/GenBank/DDBJ databases">
        <authorList>
            <person name="Brunel B."/>
        </authorList>
    </citation>
    <scope>NUCLEOTIDE SEQUENCE [LARGE SCALE GENOMIC DNA]</scope>
</reference>
<protein>
    <submittedName>
        <fullName evidence="2">Uncharacterized protein</fullName>
    </submittedName>
</protein>
<gene>
    <name evidence="2" type="ORF">BQ8482_380184</name>
</gene>
<dbReference type="EMBL" id="FUIG01000046">
    <property type="protein sequence ID" value="SJM34001.1"/>
    <property type="molecule type" value="Genomic_DNA"/>
</dbReference>